<evidence type="ECO:0000313" key="1">
    <source>
        <dbReference type="EMBL" id="XCD19087.1"/>
    </source>
</evidence>
<dbReference type="AlphaFoldDB" id="A0AAU8BSY7"/>
<dbReference type="EMBL" id="CP115921">
    <property type="protein sequence ID" value="XCD19087.1"/>
    <property type="molecule type" value="Genomic_DNA"/>
</dbReference>
<sequence>MVTAGLLDTQWYALSPEVWGLAEYNILSTYPDAQAKAFRPKAMGEWLKRQG</sequence>
<dbReference type="KEGG" id="vck:PG915_23360"/>
<name>A0AAU8BSY7_9VIBR</name>
<protein>
    <submittedName>
        <fullName evidence="1">Uncharacterized protein</fullName>
    </submittedName>
</protein>
<accession>A0AAU8BSY7</accession>
<dbReference type="RefSeq" id="WP_353499356.1">
    <property type="nucleotide sequence ID" value="NZ_CP115921.1"/>
</dbReference>
<proteinExistence type="predicted"/>
<reference evidence="1" key="1">
    <citation type="submission" date="2023-01" db="EMBL/GenBank/DDBJ databases">
        <title>Vibrio sp. CB1-14 genome sequencing.</title>
        <authorList>
            <person name="Otstavnykh N."/>
            <person name="Isaeva M."/>
            <person name="Meleshko D."/>
        </authorList>
    </citation>
    <scope>NUCLEOTIDE SEQUENCE</scope>
    <source>
        <strain evidence="1">CB1-14</strain>
    </source>
</reference>
<organism evidence="1">
    <name type="scientific">Vibrio chaetopteri</name>
    <dbReference type="NCBI Taxonomy" id="3016528"/>
    <lineage>
        <taxon>Bacteria</taxon>
        <taxon>Pseudomonadati</taxon>
        <taxon>Pseudomonadota</taxon>
        <taxon>Gammaproteobacteria</taxon>
        <taxon>Vibrionales</taxon>
        <taxon>Vibrionaceae</taxon>
        <taxon>Vibrio</taxon>
    </lineage>
</organism>
<gene>
    <name evidence="1" type="ORF">PG915_23360</name>
</gene>